<organism evidence="1 2">
    <name type="scientific">Vermiconidia calcicola</name>
    <dbReference type="NCBI Taxonomy" id="1690605"/>
    <lineage>
        <taxon>Eukaryota</taxon>
        <taxon>Fungi</taxon>
        <taxon>Dikarya</taxon>
        <taxon>Ascomycota</taxon>
        <taxon>Pezizomycotina</taxon>
        <taxon>Dothideomycetes</taxon>
        <taxon>Dothideomycetidae</taxon>
        <taxon>Mycosphaerellales</taxon>
        <taxon>Extremaceae</taxon>
        <taxon>Vermiconidia</taxon>
    </lineage>
</organism>
<sequence length="1197" mass="133223">MAEPVHKRRKVKHVSSDEEEGESGSFASFGDSADEDEEIESGRNNDGLNGELSRQEEGKEELNNAEMDVEVKGDVHSDGTTSDSAEEDGQTLHEDVQIKRPSPKITNTPSVLRNDARGDATSKPDPIRSTYTANTFRSNMFKLQVDELLEQIRPRQSKREIEAEHALQRLKKTIETLPSRGPLPIENAERQLLTSNRVATPFPNPRPPKDAKYKLAYAKPASVNVIGSHALKTASRANKVVEIDMVVIMPSSLFQEKDYLNSRYFYKRAYYIACVAAGLKEAHGTELDIKFNNFHDNPLKPVLTMNALSPPEEKSAHSTSSKWQINIIPSIAEDVFPEDKLGLERNCVRDQGLGAIDGTAEGQAQSPTPFYNSSLRSDMLMTSYLKLLHGVTKSCEAFRDACLLGSTWLRQRGFDSDIHSGGFGNTEWTALMALLLQGGGPGGRSMLNQGYSSYQLLKATLQLLAVRDLSKQPLVVGADMGFANSTSGDTPVVWDSARGHNLLYKMTPWSYRALRQEAKTTLSMLGDQHFDGFEATFIVRTDNLLYKYDYVVKLDHASIAGTKPKREHQALEVHRKLYDTLHRGLKDRVTQIHILPPSSDSWSLGSAGPSNANNTELLVGFAVNPDTVNRTIDHGPTAEEKSKSASFRKFWGGKAELRRFKDGSILETLVWSGKEGGQSVFEQIVRHLTSRHFGDEVEKGTHVVGDAYKKMLPQDSGITTFTPLMEAFKQLETDIRSLNGLPLSIRQISPADAQLRYASPTTAARGRRQMPADVVLQFEGSARWPDDLVTIQRTKTAFLIKLQELLQESIDSAIARIGLENQEHDIVNQAFLDIAYDSGAAFRLRIHHDREQTLLERRLKDKALDPRSRDIAAIGLAKYKRDYVKTPAHTQAIARLCSRHPGMSGTIRLTKKWFASHLLSNHIADEIIELMVARTSIQPWPWQTPSSVQTGFLRTLAWLARWDWRAEPLVVDLSGSSELKQAELQSITTKFEAWRKLDPALNRVVLFAASNVDTDGTTWSDGRPAKVVAGRMSALAKAACTEASEKQFSLDPASLFASPLGDFDFVLHLDPELVGKSSQRKRSSKNGVVFKNLELADEEDSSSVGFDPFGELVSDLERLYGSAILFFSGHPERPIIAGLWSPQTATRAWKLNLSYSTTPLKRTDAEQVDAKINKDGILAEIAHLGRDLIQRIEDNEK</sequence>
<reference evidence="1" key="1">
    <citation type="submission" date="2023-07" db="EMBL/GenBank/DDBJ databases">
        <title>Black Yeasts Isolated from many extreme environments.</title>
        <authorList>
            <person name="Coleine C."/>
            <person name="Stajich J.E."/>
            <person name="Selbmann L."/>
        </authorList>
    </citation>
    <scope>NUCLEOTIDE SEQUENCE</scope>
    <source>
        <strain evidence="1">CCFEE 5714</strain>
    </source>
</reference>
<comment type="caution">
    <text evidence="1">The sequence shown here is derived from an EMBL/GenBank/DDBJ whole genome shotgun (WGS) entry which is preliminary data.</text>
</comment>
<name>A0ACC3MX33_9PEZI</name>
<dbReference type="EMBL" id="JAUTXU010000138">
    <property type="protein sequence ID" value="KAK3704532.1"/>
    <property type="molecule type" value="Genomic_DNA"/>
</dbReference>
<dbReference type="Proteomes" id="UP001281147">
    <property type="component" value="Unassembled WGS sequence"/>
</dbReference>
<proteinExistence type="predicted"/>
<protein>
    <submittedName>
        <fullName evidence="1">U3 snoRNP protein</fullName>
    </submittedName>
</protein>
<evidence type="ECO:0000313" key="2">
    <source>
        <dbReference type="Proteomes" id="UP001281147"/>
    </source>
</evidence>
<keyword evidence="2" id="KW-1185">Reference proteome</keyword>
<evidence type="ECO:0000313" key="1">
    <source>
        <dbReference type="EMBL" id="KAK3704532.1"/>
    </source>
</evidence>
<gene>
    <name evidence="1" type="primary">UTP22_1</name>
    <name evidence="1" type="ORF">LTR37_013815</name>
</gene>
<accession>A0ACC3MX33</accession>